<dbReference type="InterPro" id="IPR036291">
    <property type="entry name" value="NAD(P)-bd_dom_sf"/>
</dbReference>
<comment type="similarity">
    <text evidence="3">Belongs to the UDP-glucose/GDP-mannose dehydrogenase family.</text>
</comment>
<dbReference type="SUPFAM" id="SSF48179">
    <property type="entry name" value="6-phosphogluconate dehydrogenase C-terminal domain-like"/>
    <property type="match status" value="1"/>
</dbReference>
<dbReference type="InterPro" id="IPR008927">
    <property type="entry name" value="6-PGluconate_DH-like_C_sf"/>
</dbReference>
<dbReference type="Pfam" id="PF00984">
    <property type="entry name" value="UDPG_MGDP_dh"/>
    <property type="match status" value="1"/>
</dbReference>
<evidence type="ECO:0000259" key="4">
    <source>
        <dbReference type="SMART" id="SM00984"/>
    </source>
</evidence>
<dbReference type="NCBIfam" id="TIGR03026">
    <property type="entry name" value="NDP-sugDHase"/>
    <property type="match status" value="1"/>
</dbReference>
<proteinExistence type="inferred from homology"/>
<reference evidence="6" key="1">
    <citation type="journal article" date="2019" name="Int. J. Syst. Evol. Microbiol.">
        <title>The Global Catalogue of Microorganisms (GCM) 10K type strain sequencing project: providing services to taxonomists for standard genome sequencing and annotation.</title>
        <authorList>
            <consortium name="The Broad Institute Genomics Platform"/>
            <consortium name="The Broad Institute Genome Sequencing Center for Infectious Disease"/>
            <person name="Wu L."/>
            <person name="Ma J."/>
        </authorList>
    </citation>
    <scope>NUCLEOTIDE SEQUENCE [LARGE SCALE GENOMIC DNA]</scope>
    <source>
        <strain evidence="6">PCU 266</strain>
    </source>
</reference>
<dbReference type="Proteomes" id="UP001596160">
    <property type="component" value="Unassembled WGS sequence"/>
</dbReference>
<dbReference type="InterPro" id="IPR036220">
    <property type="entry name" value="UDP-Glc/GDP-Man_DH_C_sf"/>
</dbReference>
<evidence type="ECO:0000256" key="1">
    <source>
        <dbReference type="ARBA" id="ARBA00023002"/>
    </source>
</evidence>
<keyword evidence="1" id="KW-0560">Oxidoreductase</keyword>
<keyword evidence="6" id="KW-1185">Reference proteome</keyword>
<dbReference type="PIRSF" id="PIRSF500136">
    <property type="entry name" value="UDP_ManNAc_DH"/>
    <property type="match status" value="1"/>
</dbReference>
<evidence type="ECO:0000313" key="5">
    <source>
        <dbReference type="EMBL" id="MFC5152605.1"/>
    </source>
</evidence>
<evidence type="ECO:0000313" key="6">
    <source>
        <dbReference type="Proteomes" id="UP001596160"/>
    </source>
</evidence>
<dbReference type="SMART" id="SM00984">
    <property type="entry name" value="UDPG_MGDP_dh_C"/>
    <property type="match status" value="1"/>
</dbReference>
<name>A0ABW0AFP9_9ACTN</name>
<dbReference type="InterPro" id="IPR001732">
    <property type="entry name" value="UDP-Glc/GDP-Man_DH_N"/>
</dbReference>
<dbReference type="Pfam" id="PF03720">
    <property type="entry name" value="UDPG_MGDP_dh_C"/>
    <property type="match status" value="1"/>
</dbReference>
<dbReference type="Pfam" id="PF03721">
    <property type="entry name" value="UDPG_MGDP_dh_N"/>
    <property type="match status" value="1"/>
</dbReference>
<feature type="domain" description="UDP-glucose/GDP-mannose dehydrogenase C-terminal" evidence="4">
    <location>
        <begin position="320"/>
        <end position="409"/>
    </location>
</feature>
<dbReference type="InterPro" id="IPR028359">
    <property type="entry name" value="UDP_ManNAc/GlcNAc_DH"/>
</dbReference>
<dbReference type="PANTHER" id="PTHR43491:SF1">
    <property type="entry name" value="UDP-N-ACETYL-D-MANNOSAMINE DEHYDROGENASE"/>
    <property type="match status" value="1"/>
</dbReference>
<organism evidence="5 6">
    <name type="scientific">Streptomyces amakusaensis</name>
    <dbReference type="NCBI Taxonomy" id="67271"/>
    <lineage>
        <taxon>Bacteria</taxon>
        <taxon>Bacillati</taxon>
        <taxon>Actinomycetota</taxon>
        <taxon>Actinomycetes</taxon>
        <taxon>Kitasatosporales</taxon>
        <taxon>Streptomycetaceae</taxon>
        <taxon>Streptomyces</taxon>
    </lineage>
</organism>
<dbReference type="PANTHER" id="PTHR43491">
    <property type="entry name" value="UDP-N-ACETYL-D-MANNOSAMINE DEHYDROGENASE"/>
    <property type="match status" value="1"/>
</dbReference>
<evidence type="ECO:0000256" key="3">
    <source>
        <dbReference type="PIRNR" id="PIRNR000124"/>
    </source>
</evidence>
<evidence type="ECO:0000256" key="2">
    <source>
        <dbReference type="ARBA" id="ARBA00023027"/>
    </source>
</evidence>
<accession>A0ABW0AFP9</accession>
<gene>
    <name evidence="5" type="ORF">ACFPRH_12740</name>
</gene>
<keyword evidence="2" id="KW-0520">NAD</keyword>
<dbReference type="InterPro" id="IPR014027">
    <property type="entry name" value="UDP-Glc/GDP-Man_DH_C"/>
</dbReference>
<dbReference type="SUPFAM" id="SSF52413">
    <property type="entry name" value="UDP-glucose/GDP-mannose dehydrogenase C-terminal domain"/>
    <property type="match status" value="1"/>
</dbReference>
<protein>
    <submittedName>
        <fullName evidence="5">Nucleotide sugar dehydrogenase</fullName>
    </submittedName>
</protein>
<dbReference type="InterPro" id="IPR017476">
    <property type="entry name" value="UDP-Glc/GDP-Man"/>
</dbReference>
<dbReference type="RefSeq" id="WP_344478420.1">
    <property type="nucleotide sequence ID" value="NZ_JBHSKP010000006.1"/>
</dbReference>
<comment type="caution">
    <text evidence="5">The sequence shown here is derived from an EMBL/GenBank/DDBJ whole genome shotgun (WGS) entry which is preliminary data.</text>
</comment>
<dbReference type="InterPro" id="IPR014026">
    <property type="entry name" value="UDP-Glc/GDP-Man_DH_dimer"/>
</dbReference>
<dbReference type="PIRSF" id="PIRSF000124">
    <property type="entry name" value="UDPglc_GDPman_dh"/>
    <property type="match status" value="1"/>
</dbReference>
<sequence>MRVLIAGQGYVGLPLAMAAVRAGHRVVAYEPDGERCRRLREADSYVKDVPCRQLRTALASGRYLPVSDPAALNRGWDVAVIAVPTPLRDGMPDLGHVRTAGSLLARGLRRGQGQIVILESTTHPGTTRKALVPLLEEESGLTAGEDFHAGYSPERIDPGNREWTFANTPKVISGLTPACTARVRDFYRTVTATVHEAGTLESAELAKILENTFRHVNIALVNELARFAHTLGIDLWDALRLAETKPFGYMKFTPGPGVGGHCLPVDPVYLSHHVRTTLGESFRFVELAQDINEQQPAYVVRRLQDGLNARGKPLKGSTIAALGLSYKAGSADVRQSPARVAIDILRAKGAIVTVVDPHAAATEPGILGEMNPAGDYDAVLILTAHPEFDLGKVVAEAPYVLDTRGVAPAASSVERL</sequence>
<dbReference type="Gene3D" id="3.40.50.720">
    <property type="entry name" value="NAD(P)-binding Rossmann-like Domain"/>
    <property type="match status" value="2"/>
</dbReference>
<dbReference type="EMBL" id="JBHSKP010000006">
    <property type="protein sequence ID" value="MFC5152605.1"/>
    <property type="molecule type" value="Genomic_DNA"/>
</dbReference>
<dbReference type="SUPFAM" id="SSF51735">
    <property type="entry name" value="NAD(P)-binding Rossmann-fold domains"/>
    <property type="match status" value="1"/>
</dbReference>